<feature type="transmembrane region" description="Helical" evidence="3">
    <location>
        <begin position="37"/>
        <end position="54"/>
    </location>
</feature>
<dbReference type="OrthoDB" id="9809509at2"/>
<feature type="transmembrane region" description="Helical" evidence="3">
    <location>
        <begin position="149"/>
        <end position="170"/>
    </location>
</feature>
<accession>A0A098EN09</accession>
<keyword evidence="4" id="KW-0732">Signal</keyword>
<feature type="transmembrane region" description="Helical" evidence="3">
    <location>
        <begin position="217"/>
        <end position="238"/>
    </location>
</feature>
<keyword evidence="7" id="KW-1185">Reference proteome</keyword>
<feature type="transmembrane region" description="Helical" evidence="3">
    <location>
        <begin position="268"/>
        <end position="288"/>
    </location>
</feature>
<dbReference type="AlphaFoldDB" id="A0A098EN09"/>
<dbReference type="PANTHER" id="PTHR12715:SF4">
    <property type="entry name" value="EAMA DOMAIN-CONTAINING PROTEIN"/>
    <property type="match status" value="1"/>
</dbReference>
<evidence type="ECO:0000313" key="7">
    <source>
        <dbReference type="Proteomes" id="UP000043699"/>
    </source>
</evidence>
<evidence type="ECO:0000256" key="2">
    <source>
        <dbReference type="ARBA" id="ARBA00007362"/>
    </source>
</evidence>
<feature type="domain" description="EamA" evidence="5">
    <location>
        <begin position="152"/>
        <end position="285"/>
    </location>
</feature>
<evidence type="ECO:0000256" key="1">
    <source>
        <dbReference type="ARBA" id="ARBA00004127"/>
    </source>
</evidence>
<feature type="transmembrane region" description="Helical" evidence="3">
    <location>
        <begin position="66"/>
        <end position="84"/>
    </location>
</feature>
<protein>
    <submittedName>
        <fullName evidence="6">Putative amino-acid metabolite efflux pump</fullName>
    </submittedName>
</protein>
<dbReference type="PANTHER" id="PTHR12715">
    <property type="entry name" value="TRANSPORTER, DRUG/METABOLITE EXPORTER FAMILY"/>
    <property type="match status" value="1"/>
</dbReference>
<proteinExistence type="inferred from homology"/>
<keyword evidence="3" id="KW-1133">Transmembrane helix</keyword>
<dbReference type="Pfam" id="PF00892">
    <property type="entry name" value="EamA"/>
    <property type="match status" value="2"/>
</dbReference>
<dbReference type="EMBL" id="CCXS01000001">
    <property type="protein sequence ID" value="CEG23679.1"/>
    <property type="molecule type" value="Genomic_DNA"/>
</dbReference>
<dbReference type="GO" id="GO:0016020">
    <property type="term" value="C:membrane"/>
    <property type="evidence" value="ECO:0007669"/>
    <property type="project" value="InterPro"/>
</dbReference>
<dbReference type="InterPro" id="IPR037185">
    <property type="entry name" value="EmrE-like"/>
</dbReference>
<feature type="signal peptide" evidence="4">
    <location>
        <begin position="1"/>
        <end position="21"/>
    </location>
</feature>
<gene>
    <name evidence="6" type="primary">eamA</name>
    <name evidence="6" type="ORF">BN1080_02683</name>
</gene>
<dbReference type="Proteomes" id="UP000043699">
    <property type="component" value="Unassembled WGS sequence"/>
</dbReference>
<dbReference type="RefSeq" id="WP_052652562.1">
    <property type="nucleotide sequence ID" value="NZ_CCXS01000001.1"/>
</dbReference>
<evidence type="ECO:0000313" key="6">
    <source>
        <dbReference type="EMBL" id="CEG23679.1"/>
    </source>
</evidence>
<evidence type="ECO:0000259" key="5">
    <source>
        <dbReference type="Pfam" id="PF00892"/>
    </source>
</evidence>
<organism evidence="6 7">
    <name type="scientific">Planococcus massiliensis</name>
    <dbReference type="NCBI Taxonomy" id="1499687"/>
    <lineage>
        <taxon>Bacteria</taxon>
        <taxon>Bacillati</taxon>
        <taxon>Bacillota</taxon>
        <taxon>Bacilli</taxon>
        <taxon>Bacillales</taxon>
        <taxon>Caryophanaceae</taxon>
        <taxon>Planococcus</taxon>
    </lineage>
</organism>
<dbReference type="InterPro" id="IPR052756">
    <property type="entry name" value="Alkyne_AA_exporter"/>
</dbReference>
<feature type="domain" description="EamA" evidence="5">
    <location>
        <begin position="6"/>
        <end position="139"/>
    </location>
</feature>
<evidence type="ECO:0000256" key="3">
    <source>
        <dbReference type="SAM" id="Phobius"/>
    </source>
</evidence>
<dbReference type="SUPFAM" id="SSF103481">
    <property type="entry name" value="Multidrug resistance efflux transporter EmrE"/>
    <property type="match status" value="2"/>
</dbReference>
<feature type="chain" id="PRO_5038683585" evidence="4">
    <location>
        <begin position="22"/>
        <end position="306"/>
    </location>
</feature>
<feature type="transmembrane region" description="Helical" evidence="3">
    <location>
        <begin position="123"/>
        <end position="143"/>
    </location>
</feature>
<feature type="transmembrane region" description="Helical" evidence="3">
    <location>
        <begin position="182"/>
        <end position="205"/>
    </location>
</feature>
<sequence>MNSKAFSLALFSVLIWGSSFAAIRVSLQGGYDAGQNVLVRFIVASILFLIYALWPGTKFRLPHKSDILRILLLGWIGISLYHIFVTFGMESISAGTAGMLVGSGPIFTALIAFFFLKERLTGIGWVGLGIGFIGILFIAFGSADASLTLTNGAVFVLIAACASAVFFVFQKPLLTRYSAIELTGYFTWAGTLPFLIFSPGIFSALQNATVEAHFATLYVGIFPAAIAYVTWATALSLANASSVSSLIYLEPAVAIVVAWMWLHELPSGLSLVGGVIAISGVLIVNFLGKRREKQRRISDQAAESSV</sequence>
<dbReference type="STRING" id="1499687.BN1080_02683"/>
<feature type="transmembrane region" description="Helical" evidence="3">
    <location>
        <begin position="245"/>
        <end position="262"/>
    </location>
</feature>
<dbReference type="Gene3D" id="1.10.3730.20">
    <property type="match status" value="1"/>
</dbReference>
<evidence type="ECO:0000256" key="4">
    <source>
        <dbReference type="SAM" id="SignalP"/>
    </source>
</evidence>
<keyword evidence="3" id="KW-0812">Transmembrane</keyword>
<reference evidence="6 7" key="1">
    <citation type="submission" date="2014-09" db="EMBL/GenBank/DDBJ databases">
        <authorList>
            <person name="Urmite Genomes Urmite Genomes"/>
        </authorList>
    </citation>
    <scope>NUCLEOTIDE SEQUENCE [LARGE SCALE GENOMIC DNA]</scope>
    <source>
        <strain evidence="6 7">ES2</strain>
    </source>
</reference>
<name>A0A098EN09_9BACL</name>
<comment type="similarity">
    <text evidence="2">Belongs to the EamA transporter family.</text>
</comment>
<dbReference type="InterPro" id="IPR000620">
    <property type="entry name" value="EamA_dom"/>
</dbReference>
<comment type="subcellular location">
    <subcellularLocation>
        <location evidence="1">Endomembrane system</location>
        <topology evidence="1">Multi-pass membrane protein</topology>
    </subcellularLocation>
</comment>
<feature type="transmembrane region" description="Helical" evidence="3">
    <location>
        <begin position="96"/>
        <end position="116"/>
    </location>
</feature>
<keyword evidence="3" id="KW-0472">Membrane</keyword>